<dbReference type="InterPro" id="IPR041522">
    <property type="entry name" value="CdaR_GGDEF"/>
</dbReference>
<dbReference type="InterPro" id="IPR025736">
    <property type="entry name" value="PucR_C-HTH_dom"/>
</dbReference>
<dbReference type="PANTHER" id="PTHR33744:SF1">
    <property type="entry name" value="DNA-BINDING TRANSCRIPTIONAL ACTIVATOR ADER"/>
    <property type="match status" value="1"/>
</dbReference>
<gene>
    <name evidence="5" type="ORF">HGA13_04835</name>
</gene>
<dbReference type="InterPro" id="IPR025751">
    <property type="entry name" value="RsbRD_N_dom"/>
</dbReference>
<reference evidence="5 6" key="1">
    <citation type="submission" date="2020-04" db="EMBL/GenBank/DDBJ databases">
        <title>MicrobeNet Type strains.</title>
        <authorList>
            <person name="Nicholson A.C."/>
        </authorList>
    </citation>
    <scope>NUCLEOTIDE SEQUENCE [LARGE SCALE GENOMIC DNA]</scope>
    <source>
        <strain evidence="5 6">DSM 45078</strain>
    </source>
</reference>
<keyword evidence="6" id="KW-1185">Reference proteome</keyword>
<name>A0A846X854_9NOCA</name>
<dbReference type="AlphaFoldDB" id="A0A846X854"/>
<proteinExistence type="inferred from homology"/>
<feature type="domain" description="RsbT co-antagonist protein RsbRD N-terminal" evidence="3">
    <location>
        <begin position="26"/>
        <end position="158"/>
    </location>
</feature>
<dbReference type="Proteomes" id="UP000565715">
    <property type="component" value="Unassembled WGS sequence"/>
</dbReference>
<evidence type="ECO:0000259" key="2">
    <source>
        <dbReference type="Pfam" id="PF13556"/>
    </source>
</evidence>
<dbReference type="PANTHER" id="PTHR33744">
    <property type="entry name" value="CARBOHYDRATE DIACID REGULATOR"/>
    <property type="match status" value="1"/>
</dbReference>
<sequence>MSTPVPATPAPEASALAARLSDAIDVLTDILVGRIAAADPSYGESGLLTEDQLAHTCRENLASVIGALAGTHPFRPQPARAAGRLKAEQGIPVAALLHAYRVGGRLIWEELTARSDGPGDPRLHDLATHLWELIDLYSDAAVEAYRDAEVLLAHSDAQVQSRLIRTLFDDHSGNPARVLDVLRTLGFPERGAFAVVAIDTEPTAPLPAKLAAVLDSLGIRSVWDAQIDAYIGLLSAAAPAAIDRAAAAISSIVADRVGISTVFWASQAIPAGLTEARLAARSVRTGVTGAVRFGEEPVGHLLIAVPAAGRRAATQILGPVLELPDPERDDLIAALDAWYRCGGSAAAVAETMHCHRNTVRYRLRKIRDLTGRDTTDPRQSAELYLALEAWSLLGTAQQA</sequence>
<organism evidence="5 6">
    <name type="scientific">Nocardia speluncae</name>
    <dbReference type="NCBI Taxonomy" id="419477"/>
    <lineage>
        <taxon>Bacteria</taxon>
        <taxon>Bacillati</taxon>
        <taxon>Actinomycetota</taxon>
        <taxon>Actinomycetes</taxon>
        <taxon>Mycobacteriales</taxon>
        <taxon>Nocardiaceae</taxon>
        <taxon>Nocardia</taxon>
    </lineage>
</organism>
<dbReference type="InterPro" id="IPR051448">
    <property type="entry name" value="CdaR-like_regulators"/>
</dbReference>
<feature type="domain" description="PucR C-terminal helix-turn-helix" evidence="2">
    <location>
        <begin position="331"/>
        <end position="389"/>
    </location>
</feature>
<evidence type="ECO:0000313" key="6">
    <source>
        <dbReference type="Proteomes" id="UP000565715"/>
    </source>
</evidence>
<evidence type="ECO:0000256" key="1">
    <source>
        <dbReference type="ARBA" id="ARBA00006754"/>
    </source>
</evidence>
<dbReference type="Pfam" id="PF14361">
    <property type="entry name" value="RsbRD_N"/>
    <property type="match status" value="1"/>
</dbReference>
<comment type="similarity">
    <text evidence="1">Belongs to the CdaR family.</text>
</comment>
<dbReference type="EMBL" id="JAAXOO010000001">
    <property type="protein sequence ID" value="NKY32401.1"/>
    <property type="molecule type" value="Genomic_DNA"/>
</dbReference>
<evidence type="ECO:0000259" key="3">
    <source>
        <dbReference type="Pfam" id="PF14361"/>
    </source>
</evidence>
<dbReference type="InterPro" id="IPR042070">
    <property type="entry name" value="PucR_C-HTH_sf"/>
</dbReference>
<comment type="caution">
    <text evidence="5">The sequence shown here is derived from an EMBL/GenBank/DDBJ whole genome shotgun (WGS) entry which is preliminary data.</text>
</comment>
<protein>
    <submittedName>
        <fullName evidence="5">PucR family transcriptional regulator</fullName>
    </submittedName>
</protein>
<accession>A0A846X854</accession>
<evidence type="ECO:0000259" key="4">
    <source>
        <dbReference type="Pfam" id="PF17853"/>
    </source>
</evidence>
<feature type="domain" description="CdaR GGDEF-like" evidence="4">
    <location>
        <begin position="175"/>
        <end position="281"/>
    </location>
</feature>
<dbReference type="RefSeq" id="WP_068036614.1">
    <property type="nucleotide sequence ID" value="NZ_JAAXOO010000001.1"/>
</dbReference>
<dbReference type="Pfam" id="PF17853">
    <property type="entry name" value="GGDEF_2"/>
    <property type="match status" value="1"/>
</dbReference>
<dbReference type="Pfam" id="PF13556">
    <property type="entry name" value="HTH_30"/>
    <property type="match status" value="1"/>
</dbReference>
<evidence type="ECO:0000313" key="5">
    <source>
        <dbReference type="EMBL" id="NKY32401.1"/>
    </source>
</evidence>
<dbReference type="Gene3D" id="1.10.10.2840">
    <property type="entry name" value="PucR C-terminal helix-turn-helix domain"/>
    <property type="match status" value="1"/>
</dbReference>